<comment type="caution">
    <text evidence="1">The sequence shown here is derived from an EMBL/GenBank/DDBJ whole genome shotgun (WGS) entry which is preliminary data.</text>
</comment>
<accession>A0ABD2AJQ6</accession>
<organism evidence="1 2">
    <name type="scientific">Vespula maculifrons</name>
    <name type="common">Eastern yellow jacket</name>
    <name type="synonym">Wasp</name>
    <dbReference type="NCBI Taxonomy" id="7453"/>
    <lineage>
        <taxon>Eukaryota</taxon>
        <taxon>Metazoa</taxon>
        <taxon>Ecdysozoa</taxon>
        <taxon>Arthropoda</taxon>
        <taxon>Hexapoda</taxon>
        <taxon>Insecta</taxon>
        <taxon>Pterygota</taxon>
        <taxon>Neoptera</taxon>
        <taxon>Endopterygota</taxon>
        <taxon>Hymenoptera</taxon>
        <taxon>Apocrita</taxon>
        <taxon>Aculeata</taxon>
        <taxon>Vespoidea</taxon>
        <taxon>Vespidae</taxon>
        <taxon>Vespinae</taxon>
        <taxon>Vespula</taxon>
    </lineage>
</organism>
<dbReference type="AlphaFoldDB" id="A0ABD2AJQ6"/>
<evidence type="ECO:0000313" key="1">
    <source>
        <dbReference type="EMBL" id="KAL2719900.1"/>
    </source>
</evidence>
<reference evidence="1 2" key="1">
    <citation type="journal article" date="2024" name="Ann. Entomol. Soc. Am.">
        <title>Genomic analyses of the southern and eastern yellowjacket wasps (Hymenoptera: Vespidae) reveal evolutionary signatures of social life.</title>
        <authorList>
            <person name="Catto M.A."/>
            <person name="Caine P.B."/>
            <person name="Orr S.E."/>
            <person name="Hunt B.G."/>
            <person name="Goodisman M.A.D."/>
        </authorList>
    </citation>
    <scope>NUCLEOTIDE SEQUENCE [LARGE SCALE GENOMIC DNA]</scope>
    <source>
        <strain evidence="1">232</strain>
        <tissue evidence="1">Head and thorax</tissue>
    </source>
</reference>
<proteinExistence type="predicted"/>
<gene>
    <name evidence="1" type="ORF">V1477_021047</name>
</gene>
<keyword evidence="2" id="KW-1185">Reference proteome</keyword>
<protein>
    <submittedName>
        <fullName evidence="1">Myb-like protein X</fullName>
    </submittedName>
</protein>
<sequence>MAITTDLLETDIVLFYSLPSNGGTRLENISLQRVHASKLNFCSNEGIFLRRKDFIAESFSRPSFSPLQKIQRSREKKIRINNFVDRVLGYRTNVNLDCI</sequence>
<name>A0ABD2AJQ6_VESMC</name>
<evidence type="ECO:0000313" key="2">
    <source>
        <dbReference type="Proteomes" id="UP001607303"/>
    </source>
</evidence>
<dbReference type="EMBL" id="JAYRBN010000117">
    <property type="protein sequence ID" value="KAL2719900.1"/>
    <property type="molecule type" value="Genomic_DNA"/>
</dbReference>
<dbReference type="Proteomes" id="UP001607303">
    <property type="component" value="Unassembled WGS sequence"/>
</dbReference>